<dbReference type="InterPro" id="IPR045828">
    <property type="entry name" value="PKD_Bacteroidetes"/>
</dbReference>
<name>A0ABS7Y5D7_9FLAO</name>
<feature type="domain" description="PKD" evidence="1">
    <location>
        <begin position="246"/>
        <end position="316"/>
    </location>
</feature>
<organism evidence="2 3">
    <name type="scientific">Winogradskyella vincentii</name>
    <dbReference type="NCBI Taxonomy" id="2877122"/>
    <lineage>
        <taxon>Bacteria</taxon>
        <taxon>Pseudomonadati</taxon>
        <taxon>Bacteroidota</taxon>
        <taxon>Flavobacteriia</taxon>
        <taxon>Flavobacteriales</taxon>
        <taxon>Flavobacteriaceae</taxon>
        <taxon>Winogradskyella</taxon>
    </lineage>
</organism>
<dbReference type="InterPro" id="IPR035986">
    <property type="entry name" value="PKD_dom_sf"/>
</dbReference>
<feature type="domain" description="PKD" evidence="1">
    <location>
        <begin position="566"/>
        <end position="617"/>
    </location>
</feature>
<accession>A0ABS7Y5D7</accession>
<dbReference type="Gene3D" id="2.60.40.2700">
    <property type="match status" value="4"/>
</dbReference>
<dbReference type="InterPro" id="IPR000601">
    <property type="entry name" value="PKD_dom"/>
</dbReference>
<comment type="caution">
    <text evidence="2">The sequence shown here is derived from an EMBL/GenBank/DDBJ whole genome shotgun (WGS) entry which is preliminary data.</text>
</comment>
<dbReference type="InterPro" id="IPR013783">
    <property type="entry name" value="Ig-like_fold"/>
</dbReference>
<dbReference type="Pfam" id="PF19406">
    <property type="entry name" value="PKD_5"/>
    <property type="match status" value="2"/>
</dbReference>
<keyword evidence="3" id="KW-1185">Reference proteome</keyword>
<dbReference type="InterPro" id="IPR025667">
    <property type="entry name" value="SprB_repeat"/>
</dbReference>
<dbReference type="Pfam" id="PF13585">
    <property type="entry name" value="CHU_C"/>
    <property type="match status" value="1"/>
</dbReference>
<dbReference type="Gene3D" id="2.60.40.740">
    <property type="match status" value="1"/>
</dbReference>
<evidence type="ECO:0000313" key="2">
    <source>
        <dbReference type="EMBL" id="MCA0154470.1"/>
    </source>
</evidence>
<dbReference type="EMBL" id="JAIUJS010000012">
    <property type="protein sequence ID" value="MCA0154470.1"/>
    <property type="molecule type" value="Genomic_DNA"/>
</dbReference>
<dbReference type="Pfam" id="PF18911">
    <property type="entry name" value="PKD_4"/>
    <property type="match status" value="4"/>
</dbReference>
<dbReference type="InterPro" id="IPR022409">
    <property type="entry name" value="PKD/Chitinase_dom"/>
</dbReference>
<feature type="domain" description="PKD" evidence="1">
    <location>
        <begin position="1858"/>
        <end position="1907"/>
    </location>
</feature>
<feature type="domain" description="PKD" evidence="1">
    <location>
        <begin position="427"/>
        <end position="500"/>
    </location>
</feature>
<reference evidence="3" key="1">
    <citation type="submission" date="2023-07" db="EMBL/GenBank/DDBJ databases">
        <authorList>
            <person name="Yue Y."/>
        </authorList>
    </citation>
    <scope>NUCLEOTIDE SEQUENCE [LARGE SCALE GENOMIC DNA]</scope>
    <source>
        <strain evidence="3">2Y89</strain>
    </source>
</reference>
<dbReference type="CDD" id="cd00146">
    <property type="entry name" value="PKD"/>
    <property type="match status" value="3"/>
</dbReference>
<evidence type="ECO:0000313" key="3">
    <source>
        <dbReference type="Proteomes" id="UP001198402"/>
    </source>
</evidence>
<dbReference type="NCBIfam" id="TIGR04131">
    <property type="entry name" value="Bac_Flav_CTERM"/>
    <property type="match status" value="1"/>
</dbReference>
<dbReference type="InterPro" id="IPR026341">
    <property type="entry name" value="T9SS_type_B"/>
</dbReference>
<dbReference type="RefSeq" id="WP_224479416.1">
    <property type="nucleotide sequence ID" value="NZ_JAIUJS010000012.1"/>
</dbReference>
<feature type="domain" description="PKD" evidence="1">
    <location>
        <begin position="132"/>
        <end position="186"/>
    </location>
</feature>
<feature type="domain" description="PKD" evidence="1">
    <location>
        <begin position="642"/>
        <end position="697"/>
    </location>
</feature>
<gene>
    <name evidence="2" type="ORF">LBV24_14660</name>
</gene>
<sequence>MAFTFLFGCIGAFNLATSILTEPSFKENWASTIFELPPSATISGTTTVCLNELPMPQIALVGSGGDAPYTFVYTINGGPNQDITTIGNNSAILIFAPTDVAGDFVYELVSVTDDNNDTEAVTGTATITVAEPPTVSFTFNDGGCSADPVMFTSNVTGNGPFTYDWSFGDGSMSTDENPEHIYDAFGCGFSNYTAEVTVTDVNGCSSSFSSVINVEQRPSMSFEDLDAIFTEPFDNCGNNTVDPSYTINVGNNSASDSCITSYDVDWGDGTSETNISFPITHTYAELGSFNMTFTGYGDTGCNATETILVKNSSNPVGAIISPGNTVNLCLPINELDFAIGSWGTNPPDTTYFINYGDGTTAQYTQAELIAATANYDPNNPALADPFPIPHEYTESNCPVPFYTITLVISTSCGSTVLTAGPIIILGQPEVDFEFESPGCVNTEIQFTNTTTGGFGPNCTTIANHSWDFGDGTTSNLENPTHTYTAPGTYTVTLVEENFCGIADPVQYQICIEDDLVADFTLDNTSGCIPFDVNATNTTDLTDSCGNETYLWEVVYTPDFCGTIASWNFTNGTDENSENPSFQFNTAGSYQLTMTVTNTCGDYTTTQTVEVKQPPTSSLSTIPDFCGSASIDPVATVQTCAPSTETITYGWSFPGGTPATSDQLDPGTVTYATVGDYTVTFEITTSCGTSTVSETFSVNDVPSITNTDLTQTICSGTQSSEISLTSDFPGTTYTWSSNNPPGLTGYIPAGNTDTIPAQTIVNTTGTDITLIYTVTPELNGCVGTPVNFEIIVEPAPLILTQPISDEVCLNGTTNDLTVTFQGTGTPVYQWYSNTVDDNTTGTPIAGATMATFSPPTNTVGTTYYYVVITFSTGGCNEITSDTASIEVADAAQFVAQPIPTQSICVGGTADELSINLSGGIGTVTYQWFSNTVNNNTGGTIIPGATASSYTPPVFNTAGSYYYYLEISYTANGCPGLLSDVAEVVVVDDPVITTQPILTQSVCENTSTQDVEVQVSGGLGNISYQWYANTVNSNVGGTLIAGATNATYTPPSTTVGTFYYYCVVTQDVSGCEVTSDTGEVVVNPGAQFTAQPISDELCLGETTASLVVSFTNGTGTPTYQWYENAIDDTTSGTPIAGATTNTFDPPVNAVGTTYYYAILTFTSGGCSEIISQTAEIIVNQTPSVSDGTVLICSGNLFNYVPDTSGGDIVPANTTYTWTTPVVVPAGAVTGASDQPTASTTISQLLENTTINPATVTYTVTPTSGDCVGADFEVVVTVNPSISVTSTVINNDCYQSNYASIEIDITGGVPFTTGNPYTINWTGPNGFTSTDEDIFNLEAGTYNLDIIDDGGCPYSETFTIEEPDELTFSFVDFDPETISCFGANDGEINIDVAGGTMPYTYTWTLDGAPFSSDEDLSNLGPGTYEITVTDINNCGPIVLTFGIVEPAELQATLVSQTNIICFGEDTGAIEVNVVGGRPDYTYSWTGPNGYTSADLNIDTLFAGIYNLTVTDTSNCTDTLEVEVLQNDQIDIDVTTTEIECYGDNDASITINDITGGIPPYTIEWSNFGTGNSQTNLSAGIYIITITDSEDCEREFEIEIEEAPIFLIDPVVTQMSCAGENDASIVLNFQGGIDPVTVVWDDDPSAGVERNNLAPGTYSVTITDGTPCVIQESFTIFNILPLQLSAIVTDALDCEDTNSGAINLLIEGGTPPFAVAWSNGASTEDLDNIPPNTYTVSVTDANGCDIEGSWDVNRFEPLTLDVDTQTEVDCDAVTVDQTFVAMASGGVPPFQYSWSSGTVSGLNNELMTTDEEGLVMLEVTDSQGCSTNFSFNVEIPQLGEPDFDISSFGFLNFGVYSIQDPIQFTNTATGDYVSILWDFGDGSFSAEENPVHTYFEVGSYIVTQTVTYPFGCVYKRVITLVVEEGYKLIMPNAFTPNEDGLNDYFGPEFRGLNSLELNIFDTWGSLIYSESGDDIRGWDGTIKDEIVENGNYYYTFTAKTFYGDEIKKQGAFVFIK</sequence>
<dbReference type="PROSITE" id="PS50093">
    <property type="entry name" value="PKD"/>
    <property type="match status" value="6"/>
</dbReference>
<dbReference type="SUPFAM" id="SSF49299">
    <property type="entry name" value="PKD domain"/>
    <property type="match status" value="6"/>
</dbReference>
<dbReference type="Gene3D" id="2.60.40.10">
    <property type="entry name" value="Immunoglobulins"/>
    <property type="match status" value="8"/>
</dbReference>
<evidence type="ECO:0000259" key="1">
    <source>
        <dbReference type="PROSITE" id="PS50093"/>
    </source>
</evidence>
<proteinExistence type="predicted"/>
<dbReference type="SMART" id="SM00089">
    <property type="entry name" value="PKD"/>
    <property type="match status" value="6"/>
</dbReference>
<dbReference type="Pfam" id="PF13573">
    <property type="entry name" value="SprB"/>
    <property type="match status" value="3"/>
</dbReference>
<protein>
    <submittedName>
        <fullName evidence="2">PKD domain-containing protein</fullName>
    </submittedName>
</protein>
<dbReference type="Proteomes" id="UP001198402">
    <property type="component" value="Unassembled WGS sequence"/>
</dbReference>